<dbReference type="FunFam" id="3.20.20.30:FF:000002">
    <property type="entry name" value="LLM class flavin-dependent oxidoreductase"/>
    <property type="match status" value="1"/>
</dbReference>
<evidence type="ECO:0000256" key="1">
    <source>
        <dbReference type="ARBA" id="ARBA00007789"/>
    </source>
</evidence>
<comment type="caution">
    <text evidence="4">The sequence shown here is derived from an EMBL/GenBank/DDBJ whole genome shotgun (WGS) entry which is preliminary data.</text>
</comment>
<dbReference type="SUPFAM" id="SSF51679">
    <property type="entry name" value="Bacterial luciferase-like"/>
    <property type="match status" value="1"/>
</dbReference>
<evidence type="ECO:0000313" key="4">
    <source>
        <dbReference type="EMBL" id="OOS25493.1"/>
    </source>
</evidence>
<dbReference type="NCBIfam" id="TIGR03558">
    <property type="entry name" value="oxido_grp_1"/>
    <property type="match status" value="1"/>
</dbReference>
<dbReference type="PANTHER" id="PTHR30137:SF6">
    <property type="entry name" value="LUCIFERASE-LIKE MONOOXYGENASE"/>
    <property type="match status" value="1"/>
</dbReference>
<evidence type="ECO:0000313" key="5">
    <source>
        <dbReference type="Proteomes" id="UP000189800"/>
    </source>
</evidence>
<dbReference type="EMBL" id="MUYU01000006">
    <property type="protein sequence ID" value="OOS25493.1"/>
    <property type="molecule type" value="Genomic_DNA"/>
</dbReference>
<evidence type="ECO:0000259" key="3">
    <source>
        <dbReference type="Pfam" id="PF00296"/>
    </source>
</evidence>
<reference evidence="4 5" key="1">
    <citation type="submission" date="2017-02" db="EMBL/GenBank/DDBJ databases">
        <title>Draft genome sequence of Moraxella pluranimalium CCUG 54913T type strain.</title>
        <authorList>
            <person name="Salva-Serra F."/>
            <person name="Engstrom-Jakobsson H."/>
            <person name="Thorell K."/>
            <person name="Jaen-Luchoro D."/>
            <person name="Gonzales-Siles L."/>
            <person name="Karlsson R."/>
            <person name="Yazdan S."/>
            <person name="Boulund F."/>
            <person name="Johnning A."/>
            <person name="Engstrand L."/>
            <person name="Kristiansson E."/>
            <person name="Moore E."/>
        </authorList>
    </citation>
    <scope>NUCLEOTIDE SEQUENCE [LARGE SCALE GENOMIC DNA]</scope>
    <source>
        <strain evidence="4 5">CCUG 54913</strain>
    </source>
</reference>
<dbReference type="InterPro" id="IPR011251">
    <property type="entry name" value="Luciferase-like_dom"/>
</dbReference>
<dbReference type="InterPro" id="IPR050766">
    <property type="entry name" value="Bact_Lucif_Oxidored"/>
</dbReference>
<dbReference type="PANTHER" id="PTHR30137">
    <property type="entry name" value="LUCIFERASE-LIKE MONOOXYGENASE"/>
    <property type="match status" value="1"/>
</dbReference>
<dbReference type="Gene3D" id="3.20.20.30">
    <property type="entry name" value="Luciferase-like domain"/>
    <property type="match status" value="1"/>
</dbReference>
<dbReference type="Proteomes" id="UP000189800">
    <property type="component" value="Unassembled WGS sequence"/>
</dbReference>
<proteinExistence type="predicted"/>
<name>A0A1T0CT13_9GAMM</name>
<organism evidence="4 5">
    <name type="scientific">Moraxella pluranimalium</name>
    <dbReference type="NCBI Taxonomy" id="470453"/>
    <lineage>
        <taxon>Bacteria</taxon>
        <taxon>Pseudomonadati</taxon>
        <taxon>Pseudomonadota</taxon>
        <taxon>Gammaproteobacteria</taxon>
        <taxon>Moraxellales</taxon>
        <taxon>Moraxellaceae</taxon>
        <taxon>Moraxella</taxon>
    </lineage>
</organism>
<protein>
    <recommendedName>
        <fullName evidence="2">Luciferase-like monooxygenase</fullName>
    </recommendedName>
</protein>
<gene>
    <name evidence="4" type="ORF">B0680_01270</name>
</gene>
<feature type="domain" description="Luciferase-like" evidence="3">
    <location>
        <begin position="21"/>
        <end position="303"/>
    </location>
</feature>
<comment type="similarity">
    <text evidence="1">To bacterial alkanal monooxygenase alpha and beta chains.</text>
</comment>
<dbReference type="Pfam" id="PF00296">
    <property type="entry name" value="Bac_luciferase"/>
    <property type="match status" value="1"/>
</dbReference>
<keyword evidence="5" id="KW-1185">Reference proteome</keyword>
<dbReference type="InterPro" id="IPR036661">
    <property type="entry name" value="Luciferase-like_sf"/>
</dbReference>
<dbReference type="AlphaFoldDB" id="A0A1T0CT13"/>
<dbReference type="InterPro" id="IPR019949">
    <property type="entry name" value="CmoO-like"/>
</dbReference>
<dbReference type="RefSeq" id="WP_078253248.1">
    <property type="nucleotide sequence ID" value="NZ_MUYU01000006.1"/>
</dbReference>
<dbReference type="STRING" id="470453.B0680_01270"/>
<accession>A0A1T0CT13</accession>
<dbReference type="OrthoDB" id="9780518at2"/>
<sequence>MTQTTNPTTKLSILNLVPVRQGQTNKDAIDSMIALAKFAEQAGYHRYWIAEHHNTRSLVSSATQVLIGHTLSQTDRIRVGSGGVMLPNHSPLMVAEQYGTLATMYPDRVDLGLGRAPGTDPKTAAALRRHAHDISHQFPQDIADLQRYFGDDAVQSDVKAIPAIGTQVPLYILGSSTDSAYLAAKLGLPYAFASHFAPSLMPEALHIYRTHFVPSDVLDEPYVIIGCNAIVADSDQHAEYLATTQQQSFLNVVRGRGQPMQPPVDDMNAIWLPHEKAAVMHMTACSFIGGRDTVKAQLQAFQSRYQADELMVMSHIFDENLQQNSYQMLYDIVQDLNQTAKADLSS</sequence>
<dbReference type="GO" id="GO:0016705">
    <property type="term" value="F:oxidoreductase activity, acting on paired donors, with incorporation or reduction of molecular oxygen"/>
    <property type="evidence" value="ECO:0007669"/>
    <property type="project" value="InterPro"/>
</dbReference>
<evidence type="ECO:0000256" key="2">
    <source>
        <dbReference type="ARBA" id="ARBA00074555"/>
    </source>
</evidence>
<dbReference type="GO" id="GO:0005829">
    <property type="term" value="C:cytosol"/>
    <property type="evidence" value="ECO:0007669"/>
    <property type="project" value="TreeGrafter"/>
</dbReference>